<evidence type="ECO:0000256" key="1">
    <source>
        <dbReference type="ARBA" id="ARBA00004418"/>
    </source>
</evidence>
<accession>A0A6I3ST08</accession>
<comment type="subcellular location">
    <subcellularLocation>
        <location evidence="1">Periplasm</location>
    </subcellularLocation>
</comment>
<reference evidence="6" key="2">
    <citation type="journal article" date="2019" name="Int. J. Syst. Evol. Microbiol.">
        <title>The Global Catalogue of Microorganisms (GCM) 10K type strain sequencing project: providing services to taxonomists for standard genome sequencing and annotation.</title>
        <authorList>
            <consortium name="The Broad Institute Genomics Platform"/>
            <consortium name="The Broad Institute Genome Sequencing Center for Infectious Disease"/>
            <person name="Wu L."/>
            <person name="Ma J."/>
        </authorList>
    </citation>
    <scope>NUCLEOTIDE SEQUENCE [LARGE SCALE GENOMIC DNA]</scope>
    <source>
        <strain evidence="6">CGMCC 1.15931</strain>
    </source>
</reference>
<dbReference type="InterPro" id="IPR008972">
    <property type="entry name" value="Cupredoxin"/>
</dbReference>
<sequence>MKPTDKPTAFLNVQVTAIPERDPATGKTRYRTRFNPERLLVTEHDTVINYQLVEPTPAGVRFKSVTVKPSREDQLSDPSISESGKLVTFSDANTRAADFHLTLHFTDSGGIEFLVDPEVANEPPPDLRPMSFMSDPEVGNEPPPDDK</sequence>
<dbReference type="Gene3D" id="2.60.40.420">
    <property type="entry name" value="Cupredoxins - blue copper proteins"/>
    <property type="match status" value="1"/>
</dbReference>
<dbReference type="Proteomes" id="UP000622638">
    <property type="component" value="Unassembled WGS sequence"/>
</dbReference>
<dbReference type="OrthoDB" id="8778482at2"/>
<dbReference type="AlphaFoldDB" id="A0A6I3ST08"/>
<dbReference type="RefSeq" id="WP_155469627.1">
    <property type="nucleotide sequence ID" value="NZ_BMKG01000002.1"/>
</dbReference>
<feature type="region of interest" description="Disordered" evidence="2">
    <location>
        <begin position="116"/>
        <end position="147"/>
    </location>
</feature>
<dbReference type="EMBL" id="WNKZ01000010">
    <property type="protein sequence ID" value="MTV52300.1"/>
    <property type="molecule type" value="Genomic_DNA"/>
</dbReference>
<reference evidence="3" key="1">
    <citation type="journal article" date="2014" name="Int. J. Syst. Evol. Microbiol.">
        <title>Complete genome of a new Firmicutes species belonging to the dominant human colonic microbiota ('Ruminococcus bicirculans') reveals two chromosomes and a selective capacity to utilize plant glucans.</title>
        <authorList>
            <consortium name="NISC Comparative Sequencing Program"/>
            <person name="Wegmann U."/>
            <person name="Louis P."/>
            <person name="Goesmann A."/>
            <person name="Henrissat B."/>
            <person name="Duncan S.H."/>
            <person name="Flint H.J."/>
        </authorList>
    </citation>
    <scope>NUCLEOTIDE SEQUENCE</scope>
    <source>
        <strain evidence="3">CGMCC 1.15931</strain>
    </source>
</reference>
<organism evidence="4 5">
    <name type="scientific">Pseudoduganella buxea</name>
    <dbReference type="NCBI Taxonomy" id="1949069"/>
    <lineage>
        <taxon>Bacteria</taxon>
        <taxon>Pseudomonadati</taxon>
        <taxon>Pseudomonadota</taxon>
        <taxon>Betaproteobacteria</taxon>
        <taxon>Burkholderiales</taxon>
        <taxon>Oxalobacteraceae</taxon>
        <taxon>Telluria group</taxon>
        <taxon>Pseudoduganella</taxon>
    </lineage>
</organism>
<reference evidence="3" key="4">
    <citation type="submission" date="2024-05" db="EMBL/GenBank/DDBJ databases">
        <authorList>
            <person name="Sun Q."/>
            <person name="Zhou Y."/>
        </authorList>
    </citation>
    <scope>NUCLEOTIDE SEQUENCE</scope>
    <source>
        <strain evidence="3">CGMCC 1.15931</strain>
    </source>
</reference>
<dbReference type="EMBL" id="BMKG01000002">
    <property type="protein sequence ID" value="GGB86561.1"/>
    <property type="molecule type" value="Genomic_DNA"/>
</dbReference>
<gene>
    <name evidence="3" type="ORF">GCM10011572_05670</name>
    <name evidence="4" type="ORF">GM672_06070</name>
</gene>
<evidence type="ECO:0000313" key="4">
    <source>
        <dbReference type="EMBL" id="MTV52300.1"/>
    </source>
</evidence>
<dbReference type="Proteomes" id="UP000430634">
    <property type="component" value="Unassembled WGS sequence"/>
</dbReference>
<protein>
    <submittedName>
        <fullName evidence="4">Uncharacterized protein</fullName>
    </submittedName>
</protein>
<evidence type="ECO:0000256" key="2">
    <source>
        <dbReference type="SAM" id="MobiDB-lite"/>
    </source>
</evidence>
<dbReference type="GO" id="GO:0042597">
    <property type="term" value="C:periplasmic space"/>
    <property type="evidence" value="ECO:0007669"/>
    <property type="project" value="UniProtKB-SubCell"/>
</dbReference>
<reference evidence="4 5" key="3">
    <citation type="submission" date="2019-11" db="EMBL/GenBank/DDBJ databases">
        <title>Type strains purchased from KCTC, JCM and DSMZ.</title>
        <authorList>
            <person name="Lu H."/>
        </authorList>
    </citation>
    <scope>NUCLEOTIDE SEQUENCE [LARGE SCALE GENOMIC DNA]</scope>
    <source>
        <strain evidence="4 5">KCTC 52429</strain>
    </source>
</reference>
<evidence type="ECO:0000313" key="6">
    <source>
        <dbReference type="Proteomes" id="UP000622638"/>
    </source>
</evidence>
<keyword evidence="6" id="KW-1185">Reference proteome</keyword>
<proteinExistence type="predicted"/>
<comment type="caution">
    <text evidence="4">The sequence shown here is derived from an EMBL/GenBank/DDBJ whole genome shotgun (WGS) entry which is preliminary data.</text>
</comment>
<name>A0A6I3ST08_9BURK</name>
<evidence type="ECO:0000313" key="3">
    <source>
        <dbReference type="EMBL" id="GGB86561.1"/>
    </source>
</evidence>
<evidence type="ECO:0000313" key="5">
    <source>
        <dbReference type="Proteomes" id="UP000430634"/>
    </source>
</evidence>